<dbReference type="AlphaFoldDB" id="A0A2Z6R8Y6"/>
<proteinExistence type="predicted"/>
<organism evidence="5 6">
    <name type="scientific">Rhizophagus clarus</name>
    <dbReference type="NCBI Taxonomy" id="94130"/>
    <lineage>
        <taxon>Eukaryota</taxon>
        <taxon>Fungi</taxon>
        <taxon>Fungi incertae sedis</taxon>
        <taxon>Mucoromycota</taxon>
        <taxon>Glomeromycotina</taxon>
        <taxon>Glomeromycetes</taxon>
        <taxon>Glomerales</taxon>
        <taxon>Glomeraceae</taxon>
        <taxon>Rhizophagus</taxon>
    </lineage>
</organism>
<dbReference type="PANTHER" id="PTHR23236">
    <property type="entry name" value="EUKARYOTIC TRANSLATION INITIATION FACTOR 4B/4H"/>
    <property type="match status" value="1"/>
</dbReference>
<feature type="compositionally biased region" description="Basic and acidic residues" evidence="3">
    <location>
        <begin position="176"/>
        <end position="194"/>
    </location>
</feature>
<dbReference type="InterPro" id="IPR035979">
    <property type="entry name" value="RBD_domain_sf"/>
</dbReference>
<feature type="compositionally biased region" description="Polar residues" evidence="3">
    <location>
        <begin position="398"/>
        <end position="413"/>
    </location>
</feature>
<feature type="compositionally biased region" description="Basic and acidic residues" evidence="3">
    <location>
        <begin position="300"/>
        <end position="312"/>
    </location>
</feature>
<dbReference type="GO" id="GO:0005730">
    <property type="term" value="C:nucleolus"/>
    <property type="evidence" value="ECO:0007669"/>
    <property type="project" value="TreeGrafter"/>
</dbReference>
<feature type="compositionally biased region" description="Polar residues" evidence="3">
    <location>
        <begin position="313"/>
        <end position="328"/>
    </location>
</feature>
<sequence length="413" mass="47605">MGSKKRSTKMSLTEFLADQSTGSWADEMEDLPSAPAAAFSDYGDHEDRQKSGFGDRRSGFSDRRTYSRDSRYESRESPRESRFSSRPERIPQELPTSPPYTAHIGNLPYDLTEGQVKRFFNESKILNIRILRDKENDKPKGFGYVEFEDLESLTKALQLSGENLGNRPVKISVADPPREREDRTAGEWRRKMPRETQAPSPRSDRFGSNDKFGHREDKWGERGGGFRDRVDRFDRGERDRGDRFDRMDRSIERNDRGGNDKLERKGDTEWRGGGFNNSRSSSFRERRSEERYGNHHNSMRKYDMRPSPESKAENSNNIRALATDTDTSPPMRKKLELKPRSSAAVSNENIAPRSSKPNPFGEARPIDTDEALRRVEERRKQKEQEQKEKEETGKTTEFKNGNDTTITTENGNA</sequence>
<reference evidence="5 6" key="1">
    <citation type="submission" date="2017-11" db="EMBL/GenBank/DDBJ databases">
        <title>The genome of Rhizophagus clarus HR1 reveals common genetic basis of auxotrophy among arbuscular mycorrhizal fungi.</title>
        <authorList>
            <person name="Kobayashi Y."/>
        </authorList>
    </citation>
    <scope>NUCLEOTIDE SEQUENCE [LARGE SCALE GENOMIC DNA]</scope>
    <source>
        <strain evidence="5 6">HR1</strain>
    </source>
</reference>
<dbReference type="STRING" id="94130.A0A2Z6R8Y6"/>
<feature type="domain" description="RRM" evidence="4">
    <location>
        <begin position="100"/>
        <end position="176"/>
    </location>
</feature>
<feature type="region of interest" description="Disordered" evidence="3">
    <location>
        <begin position="167"/>
        <end position="413"/>
    </location>
</feature>
<feature type="compositionally biased region" description="Basic and acidic residues" evidence="3">
    <location>
        <begin position="202"/>
        <end position="270"/>
    </location>
</feature>
<evidence type="ECO:0000256" key="2">
    <source>
        <dbReference type="PROSITE-ProRule" id="PRU00176"/>
    </source>
</evidence>
<dbReference type="Pfam" id="PF00076">
    <property type="entry name" value="RRM_1"/>
    <property type="match status" value="1"/>
</dbReference>
<dbReference type="InterPro" id="IPR000504">
    <property type="entry name" value="RRM_dom"/>
</dbReference>
<keyword evidence="1 2" id="KW-0694">RNA-binding</keyword>
<evidence type="ECO:0000313" key="5">
    <source>
        <dbReference type="EMBL" id="GBB93451.1"/>
    </source>
</evidence>
<protein>
    <recommendedName>
        <fullName evidence="4">RRM domain-containing protein</fullName>
    </recommendedName>
</protein>
<feature type="region of interest" description="Disordered" evidence="3">
    <location>
        <begin position="1"/>
        <end position="102"/>
    </location>
</feature>
<dbReference type="Proteomes" id="UP000247702">
    <property type="component" value="Unassembled WGS sequence"/>
</dbReference>
<evidence type="ECO:0000313" key="6">
    <source>
        <dbReference type="Proteomes" id="UP000247702"/>
    </source>
</evidence>
<evidence type="ECO:0000259" key="4">
    <source>
        <dbReference type="PROSITE" id="PS50102"/>
    </source>
</evidence>
<feature type="compositionally biased region" description="Basic and acidic residues" evidence="3">
    <location>
        <begin position="364"/>
        <end position="397"/>
    </location>
</feature>
<keyword evidence="6" id="KW-1185">Reference proteome</keyword>
<comment type="caution">
    <text evidence="5">The sequence shown here is derived from an EMBL/GenBank/DDBJ whole genome shotgun (WGS) entry which is preliminary data.</text>
</comment>
<dbReference type="SUPFAM" id="SSF54928">
    <property type="entry name" value="RNA-binding domain, RBD"/>
    <property type="match status" value="1"/>
</dbReference>
<feature type="compositionally biased region" description="Basic and acidic residues" evidence="3">
    <location>
        <begin position="282"/>
        <end position="293"/>
    </location>
</feature>
<dbReference type="InterPro" id="IPR012677">
    <property type="entry name" value="Nucleotide-bd_a/b_plait_sf"/>
</dbReference>
<feature type="compositionally biased region" description="Basic and acidic residues" evidence="3">
    <location>
        <begin position="42"/>
        <end position="91"/>
    </location>
</feature>
<dbReference type="SMART" id="SM00360">
    <property type="entry name" value="RRM"/>
    <property type="match status" value="1"/>
</dbReference>
<evidence type="ECO:0000256" key="1">
    <source>
        <dbReference type="ARBA" id="ARBA00022884"/>
    </source>
</evidence>
<dbReference type="Gene3D" id="3.30.70.330">
    <property type="match status" value="1"/>
</dbReference>
<evidence type="ECO:0000256" key="3">
    <source>
        <dbReference type="SAM" id="MobiDB-lite"/>
    </source>
</evidence>
<dbReference type="PROSITE" id="PS50102">
    <property type="entry name" value="RRM"/>
    <property type="match status" value="1"/>
</dbReference>
<name>A0A2Z6R8Y6_9GLOM</name>
<dbReference type="EMBL" id="BEXD01001310">
    <property type="protein sequence ID" value="GBB93451.1"/>
    <property type="molecule type" value="Genomic_DNA"/>
</dbReference>
<gene>
    <name evidence="5" type="ORF">RclHR1_21770001</name>
</gene>
<dbReference type="PANTHER" id="PTHR23236:SF11">
    <property type="entry name" value="EUKARYOTIC TRANSLATION INITIATION FACTOR 4H"/>
    <property type="match status" value="1"/>
</dbReference>
<accession>A0A2Z6R8Y6</accession>
<dbReference type="GO" id="GO:0003723">
    <property type="term" value="F:RNA binding"/>
    <property type="evidence" value="ECO:0007669"/>
    <property type="project" value="UniProtKB-UniRule"/>
</dbReference>